<evidence type="ECO:0000313" key="4">
    <source>
        <dbReference type="EMBL" id="KAF5734204.1"/>
    </source>
</evidence>
<feature type="domain" description="NAB" evidence="3">
    <location>
        <begin position="24"/>
        <end position="77"/>
    </location>
</feature>
<keyword evidence="5" id="KW-1185">Reference proteome</keyword>
<sequence length="781" mass="90320">MIKQPEIIGSIASHADVEAQIKDSTEMEKKVSKILKLIKSKDRPKKGGASKDSKKSELIGLVEDFHEQYQLLYGLYDHFRVTSVKKARGRKGKEISTSSTSSSDSDYYSSEDIDIINSNLENERKKAANKVKKDFETANFAMAELNHKVASTSEDVEALKSEYTAALRKIKELETINQHLGNEAEEREKELSAFGKELEGQSPPGLKSELKSLHCEKKNLEAQVESKTAEAKQLGEKNAELTAKILELELIKKEKSEISAMLKKTEDNENNLTYENEALVAEVSNLKLELDSLRAQKCELEEHIGSKRTEVVQDNGLAHKVSALQQELHSLHRQKNELSAQLERKTKDIFENLIQVETLEEDPARNTVAEEKILEEKDGIPKVGQDLELDVDSPHNLKNELEQQLRSKVHEIDQLRKEKEKLHDRIFELEEMLTDRGKEFFSLQKQSECKENEASTQIMTLTAQVNNLKQEMGSLQALKSELEMQNERLIQDFSQSQTLMENENTKLTSKIADQQNILKEREDTIKKLTEDYKQVKRLLVESKSRLQFAERKMEELAEEFRKKMEDHIRLLYQRIVVAEQIHTENKLNYRKAKERLEQENKLLEEKIAAYEPELYKMWDILKPGNNALTTLDLVFRRFHHDNGSILERISRISNEIQSAKNWVAGTNNEMKRLKHNMDGLTSQLDGKEEQELMLREKVWNLEAKLGKEGGEKLVKESSQLERKVRELESKIKEQDEKLLGIGEEKREAIRQLCILIDYHRNRCDYLKEVISKMNVRCRRAT</sequence>
<dbReference type="Proteomes" id="UP000593562">
    <property type="component" value="Unassembled WGS sequence"/>
</dbReference>
<evidence type="ECO:0000256" key="2">
    <source>
        <dbReference type="SAM" id="Coils"/>
    </source>
</evidence>
<accession>A0A7J7CJI4</accession>
<organism evidence="4 5">
    <name type="scientific">Tripterygium wilfordii</name>
    <name type="common">Thunder God vine</name>
    <dbReference type="NCBI Taxonomy" id="458696"/>
    <lineage>
        <taxon>Eukaryota</taxon>
        <taxon>Viridiplantae</taxon>
        <taxon>Streptophyta</taxon>
        <taxon>Embryophyta</taxon>
        <taxon>Tracheophyta</taxon>
        <taxon>Spermatophyta</taxon>
        <taxon>Magnoliopsida</taxon>
        <taxon>eudicotyledons</taxon>
        <taxon>Gunneridae</taxon>
        <taxon>Pentapetalae</taxon>
        <taxon>rosids</taxon>
        <taxon>fabids</taxon>
        <taxon>Celastrales</taxon>
        <taxon>Celastraceae</taxon>
        <taxon>Tripterygium</taxon>
    </lineage>
</organism>
<proteinExistence type="predicted"/>
<dbReference type="GO" id="GO:0003779">
    <property type="term" value="F:actin binding"/>
    <property type="evidence" value="ECO:0007669"/>
    <property type="project" value="InterPro"/>
</dbReference>
<dbReference type="InterPro" id="IPR011684">
    <property type="entry name" value="NAB"/>
</dbReference>
<name>A0A7J7CJI4_TRIWF</name>
<reference evidence="4 5" key="1">
    <citation type="journal article" date="2020" name="Nat. Commun.">
        <title>Genome of Tripterygium wilfordii and identification of cytochrome P450 involved in triptolide biosynthesis.</title>
        <authorList>
            <person name="Tu L."/>
            <person name="Su P."/>
            <person name="Zhang Z."/>
            <person name="Gao L."/>
            <person name="Wang J."/>
            <person name="Hu T."/>
            <person name="Zhou J."/>
            <person name="Zhang Y."/>
            <person name="Zhao Y."/>
            <person name="Liu Y."/>
            <person name="Song Y."/>
            <person name="Tong Y."/>
            <person name="Lu Y."/>
            <person name="Yang J."/>
            <person name="Xu C."/>
            <person name="Jia M."/>
            <person name="Peters R.J."/>
            <person name="Huang L."/>
            <person name="Gao W."/>
        </authorList>
    </citation>
    <scope>NUCLEOTIDE SEQUENCE [LARGE SCALE GENOMIC DNA]</scope>
    <source>
        <strain evidence="5">cv. XIE 37</strain>
        <tissue evidence="4">Leaf</tissue>
    </source>
</reference>
<feature type="coiled-coil region" evidence="2">
    <location>
        <begin position="321"/>
        <end position="348"/>
    </location>
</feature>
<gene>
    <name evidence="4" type="ORF">HS088_TW16G00649</name>
</gene>
<dbReference type="InParanoid" id="A0A7J7CJI4"/>
<feature type="coiled-coil region" evidence="2">
    <location>
        <begin position="142"/>
        <end position="296"/>
    </location>
</feature>
<dbReference type="FunCoup" id="A0A7J7CJI4">
    <property type="interactions" value="123"/>
</dbReference>
<dbReference type="PANTHER" id="PTHR47357:SF4">
    <property type="entry name" value="MYOSIN HEAVY CHAIN-LIKE PROTEIN"/>
    <property type="match status" value="1"/>
</dbReference>
<dbReference type="GO" id="GO:0005200">
    <property type="term" value="F:structural constituent of cytoskeleton"/>
    <property type="evidence" value="ECO:0007669"/>
    <property type="project" value="TreeGrafter"/>
</dbReference>
<feature type="coiled-coil region" evidence="2">
    <location>
        <begin position="663"/>
        <end position="744"/>
    </location>
</feature>
<evidence type="ECO:0000256" key="1">
    <source>
        <dbReference type="ARBA" id="ARBA00023054"/>
    </source>
</evidence>
<dbReference type="Pfam" id="PF07765">
    <property type="entry name" value="KIP1"/>
    <property type="match status" value="1"/>
</dbReference>
<dbReference type="GO" id="GO:0005856">
    <property type="term" value="C:cytoskeleton"/>
    <property type="evidence" value="ECO:0007669"/>
    <property type="project" value="TreeGrafter"/>
</dbReference>
<dbReference type="AlphaFoldDB" id="A0A7J7CJI4"/>
<dbReference type="EMBL" id="JAAARO010000016">
    <property type="protein sequence ID" value="KAF5734204.1"/>
    <property type="molecule type" value="Genomic_DNA"/>
</dbReference>
<dbReference type="OrthoDB" id="10255522at2759"/>
<keyword evidence="1 2" id="KW-0175">Coiled coil</keyword>
<evidence type="ECO:0000313" key="5">
    <source>
        <dbReference type="Proteomes" id="UP000593562"/>
    </source>
</evidence>
<comment type="caution">
    <text evidence="4">The sequence shown here is derived from an EMBL/GenBank/DDBJ whole genome shotgun (WGS) entry which is preliminary data.</text>
</comment>
<evidence type="ECO:0000259" key="3">
    <source>
        <dbReference type="Pfam" id="PF07765"/>
    </source>
</evidence>
<protein>
    <submittedName>
        <fullName evidence="4">Myosin-10-like</fullName>
    </submittedName>
</protein>
<dbReference type="PANTHER" id="PTHR47357">
    <property type="entry name" value="COP1-INTERACTIVE PROTEIN 1"/>
    <property type="match status" value="1"/>
</dbReference>
<feature type="coiled-coil region" evidence="2">
    <location>
        <begin position="398"/>
        <end position="613"/>
    </location>
</feature>